<dbReference type="Pfam" id="PF00512">
    <property type="entry name" value="HisKA"/>
    <property type="match status" value="1"/>
</dbReference>
<evidence type="ECO:0000256" key="1">
    <source>
        <dbReference type="ARBA" id="ARBA00000085"/>
    </source>
</evidence>
<dbReference type="SMART" id="SM00388">
    <property type="entry name" value="HisKA"/>
    <property type="match status" value="1"/>
</dbReference>
<evidence type="ECO:0000256" key="7">
    <source>
        <dbReference type="ARBA" id="ARBA00022777"/>
    </source>
</evidence>
<dbReference type="Pfam" id="PF00072">
    <property type="entry name" value="Response_reg"/>
    <property type="match status" value="1"/>
</dbReference>
<feature type="domain" description="PAC" evidence="17">
    <location>
        <begin position="351"/>
        <end position="402"/>
    </location>
</feature>
<dbReference type="PANTHER" id="PTHR45339:SF1">
    <property type="entry name" value="HYBRID SIGNAL TRANSDUCTION HISTIDINE KINASE J"/>
    <property type="match status" value="1"/>
</dbReference>
<dbReference type="InterPro" id="IPR011006">
    <property type="entry name" value="CheY-like_superfamily"/>
</dbReference>
<dbReference type="PANTHER" id="PTHR45339">
    <property type="entry name" value="HYBRID SIGNAL TRANSDUCTION HISTIDINE KINASE J"/>
    <property type="match status" value="1"/>
</dbReference>
<dbReference type="Pfam" id="PF00989">
    <property type="entry name" value="PAS"/>
    <property type="match status" value="1"/>
</dbReference>
<evidence type="ECO:0000256" key="6">
    <source>
        <dbReference type="ARBA" id="ARBA00022741"/>
    </source>
</evidence>
<dbReference type="PROSITE" id="PS50109">
    <property type="entry name" value="HIS_KIN"/>
    <property type="match status" value="1"/>
</dbReference>
<keyword evidence="19" id="KW-1185">Reference proteome</keyword>
<feature type="domain" description="PAC" evidence="17">
    <location>
        <begin position="225"/>
        <end position="278"/>
    </location>
</feature>
<dbReference type="SMART" id="SM00448">
    <property type="entry name" value="REC"/>
    <property type="match status" value="1"/>
</dbReference>
<dbReference type="PROSITE" id="PS50112">
    <property type="entry name" value="PAS"/>
    <property type="match status" value="4"/>
</dbReference>
<keyword evidence="4 13" id="KW-0597">Phosphoprotein</keyword>
<dbReference type="InterPro" id="IPR001789">
    <property type="entry name" value="Sig_transdc_resp-reg_receiver"/>
</dbReference>
<dbReference type="EMBL" id="JACJIP010000007">
    <property type="protein sequence ID" value="MBA9085059.1"/>
    <property type="molecule type" value="Genomic_DNA"/>
</dbReference>
<evidence type="ECO:0000256" key="5">
    <source>
        <dbReference type="ARBA" id="ARBA00022679"/>
    </source>
</evidence>
<dbReference type="PROSITE" id="PS50110">
    <property type="entry name" value="RESPONSE_REGULATORY"/>
    <property type="match status" value="1"/>
</dbReference>
<sequence>MLNNKRSLLKEIIEEDSTYRLIYDNHPDTICIIDMDGQYVRVNASVEKLTGYTPEHFLLIAPEQLFEGQDLNKRNLFYSRALAGEQGSFEVSFRRKDGEIRVVHATYAPIVYKDKIVGVNSFVRDITDLKITQEKNLTEKKRMRDALRESEGQYRLISEYSMDLISRLSADESKTYLYVSPSSLALLGYTPEEMIGTSAIDYYHPDDIEMIEEHVNLYFSQGHVSKMTYRIRHKDGRYIWFESSARYKFLDNSDEPGEIIAISRDVNERKESERRLQESQQRYRSLFEFNPASVYSVDLEGKYTSLNSNLESLLGYSREELLGRKHLEMIDPEDLHQMVVHFEMAKQGKSQNFETTVICKGGSRLEMTVTNVPIVVDGQVVGVYGIISDITERKRYVEQIEKLSYLHSLILGSVSEGIYGLDSHGRTVFCNQAAATMLGYDISDLIGDSSHHLFHHTKIDGSVYPLEECPIILTVEDGIPRSMQEDVFWRRDGSSFLVEYSVNPMIEKNELIGAVVVFNDITGEREIMRAKESAERADQAKSEFLAMMSHEIRTPMNGIIGMIDLLLDTELDEDQRYYAEVISSSSNALLSILNEVLDFSKIEAGKMALEYENFNLESCLTGAVDLFLPEAAKKNIQLQYEIANDVPSFITSDPSRLRQVLVNLIGNALKFTDEGSIQVQVKQLTAYDEQSSLLEISITDTGIGIPADKLHQLFQSFSQVHPIMNRKYGGTGLGLSICKKIVEMMGGFIAVESTEGVGSTFRFTLLSDVRGYASEEEQQGLDELGDSNIGGAGSLSEISADVVPYYQGEVVMLSPELQIKQDDTNTLSLLIAEDHPVDCQLFIQLLEKLGYHPDLAHNGIEVVEALSAKKYDMVFMDLDMPIMDGIKSARLIRQLMSADKMPAIIGVSTNISKEEQERCIASGMETVISKPLKPWEINKLLEDWKSRRAFFYEL</sequence>
<dbReference type="InterPro" id="IPR000700">
    <property type="entry name" value="PAS-assoc_C"/>
</dbReference>
<dbReference type="Pfam" id="PF13426">
    <property type="entry name" value="PAS_9"/>
    <property type="match status" value="1"/>
</dbReference>
<evidence type="ECO:0000256" key="8">
    <source>
        <dbReference type="ARBA" id="ARBA00022840"/>
    </source>
</evidence>
<evidence type="ECO:0000259" key="16">
    <source>
        <dbReference type="PROSITE" id="PS50112"/>
    </source>
</evidence>
<dbReference type="SUPFAM" id="SSF55874">
    <property type="entry name" value="ATPase domain of HSP90 chaperone/DNA topoisomerase II/histidine kinase"/>
    <property type="match status" value="1"/>
</dbReference>
<dbReference type="InterPro" id="IPR036097">
    <property type="entry name" value="HisK_dim/P_sf"/>
</dbReference>
<feature type="modified residue" description="4-aspartylphosphate" evidence="13">
    <location>
        <position position="877"/>
    </location>
</feature>
<dbReference type="Gene3D" id="3.30.450.20">
    <property type="entry name" value="PAS domain"/>
    <property type="match status" value="4"/>
</dbReference>
<dbReference type="PROSITE" id="PS50113">
    <property type="entry name" value="PAC"/>
    <property type="match status" value="4"/>
</dbReference>
<evidence type="ECO:0000259" key="17">
    <source>
        <dbReference type="PROSITE" id="PS50113"/>
    </source>
</evidence>
<keyword evidence="9" id="KW-0902">Two-component regulatory system</keyword>
<evidence type="ECO:0000256" key="10">
    <source>
        <dbReference type="ARBA" id="ARBA00064003"/>
    </source>
</evidence>
<feature type="domain" description="PAS" evidence="16">
    <location>
        <begin position="15"/>
        <end position="58"/>
    </location>
</feature>
<evidence type="ECO:0000256" key="11">
    <source>
        <dbReference type="ARBA" id="ARBA00068150"/>
    </source>
</evidence>
<dbReference type="Pfam" id="PF08447">
    <property type="entry name" value="PAS_3"/>
    <property type="match status" value="1"/>
</dbReference>
<dbReference type="SMART" id="SM00091">
    <property type="entry name" value="PAS"/>
    <property type="match status" value="4"/>
</dbReference>
<evidence type="ECO:0000313" key="19">
    <source>
        <dbReference type="Proteomes" id="UP000567067"/>
    </source>
</evidence>
<dbReference type="SUPFAM" id="SSF55785">
    <property type="entry name" value="PYP-like sensor domain (PAS domain)"/>
    <property type="match status" value="4"/>
</dbReference>
<evidence type="ECO:0000256" key="2">
    <source>
        <dbReference type="ARBA" id="ARBA00006402"/>
    </source>
</evidence>
<dbReference type="SUPFAM" id="SSF52172">
    <property type="entry name" value="CheY-like"/>
    <property type="match status" value="1"/>
</dbReference>
<evidence type="ECO:0000256" key="4">
    <source>
        <dbReference type="ARBA" id="ARBA00022553"/>
    </source>
</evidence>
<keyword evidence="8" id="KW-0067">ATP-binding</keyword>
<comment type="subunit">
    <text evidence="10">At low DSF concentrations, interacts with RpfF.</text>
</comment>
<comment type="similarity">
    <text evidence="2">In the N-terminal section; belongs to the phytochrome family.</text>
</comment>
<feature type="domain" description="Response regulatory" evidence="15">
    <location>
        <begin position="828"/>
        <end position="945"/>
    </location>
</feature>
<dbReference type="RefSeq" id="WP_312870009.1">
    <property type="nucleotide sequence ID" value="NZ_JACJIP010000007.1"/>
</dbReference>
<dbReference type="InterPro" id="IPR004358">
    <property type="entry name" value="Sig_transdc_His_kin-like_C"/>
</dbReference>
<proteinExistence type="inferred from homology"/>
<comment type="catalytic activity">
    <reaction evidence="1">
        <text>ATP + protein L-histidine = ADP + protein N-phospho-L-histidine.</text>
        <dbReference type="EC" id="2.7.13.3"/>
    </reaction>
</comment>
<dbReference type="FunFam" id="3.30.565.10:FF:000010">
    <property type="entry name" value="Sensor histidine kinase RcsC"/>
    <property type="match status" value="1"/>
</dbReference>
<evidence type="ECO:0000256" key="3">
    <source>
        <dbReference type="ARBA" id="ARBA00012438"/>
    </source>
</evidence>
<reference evidence="18 19" key="1">
    <citation type="submission" date="2020-08" db="EMBL/GenBank/DDBJ databases">
        <title>Genomic Encyclopedia of Type Strains, Phase III (KMG-III): the genomes of soil and plant-associated and newly described type strains.</title>
        <authorList>
            <person name="Whitman W."/>
        </authorList>
    </citation>
    <scope>NUCLEOTIDE SEQUENCE [LARGE SCALE GENOMIC DNA]</scope>
    <source>
        <strain evidence="18 19">CECT 8693</strain>
    </source>
</reference>
<evidence type="ECO:0000313" key="18">
    <source>
        <dbReference type="EMBL" id="MBA9085059.1"/>
    </source>
</evidence>
<dbReference type="Gene3D" id="3.30.565.10">
    <property type="entry name" value="Histidine kinase-like ATPase, C-terminal domain"/>
    <property type="match status" value="1"/>
</dbReference>
<gene>
    <name evidence="18" type="ORF">FHR92_001521</name>
</gene>
<feature type="domain" description="PAC" evidence="17">
    <location>
        <begin position="87"/>
        <end position="138"/>
    </location>
</feature>
<protein>
    <recommendedName>
        <fullName evidence="12">Circadian input-output histidine kinase CikA</fullName>
        <ecNumber evidence="3">2.7.13.3</ecNumber>
    </recommendedName>
    <alternativeName>
        <fullName evidence="11">Sensory/regulatory protein RpfC</fullName>
    </alternativeName>
</protein>
<dbReference type="InterPro" id="IPR003594">
    <property type="entry name" value="HATPase_dom"/>
</dbReference>
<dbReference type="NCBIfam" id="TIGR00229">
    <property type="entry name" value="sensory_box"/>
    <property type="match status" value="4"/>
</dbReference>
<dbReference type="Gene3D" id="3.40.50.2300">
    <property type="match status" value="1"/>
</dbReference>
<dbReference type="GO" id="GO:0006355">
    <property type="term" value="P:regulation of DNA-templated transcription"/>
    <property type="evidence" value="ECO:0007669"/>
    <property type="project" value="InterPro"/>
</dbReference>
<evidence type="ECO:0000256" key="9">
    <source>
        <dbReference type="ARBA" id="ARBA00023012"/>
    </source>
</evidence>
<dbReference type="CDD" id="cd00082">
    <property type="entry name" value="HisKA"/>
    <property type="match status" value="1"/>
</dbReference>
<dbReference type="Pfam" id="PF08448">
    <property type="entry name" value="PAS_4"/>
    <property type="match status" value="1"/>
</dbReference>
<dbReference type="InterPro" id="IPR036890">
    <property type="entry name" value="HATPase_C_sf"/>
</dbReference>
<feature type="domain" description="PAS" evidence="16">
    <location>
        <begin position="279"/>
        <end position="349"/>
    </location>
</feature>
<dbReference type="InterPro" id="IPR003661">
    <property type="entry name" value="HisK_dim/P_dom"/>
</dbReference>
<organism evidence="18 19">
    <name type="scientific">Fontibacillus solani</name>
    <dbReference type="NCBI Taxonomy" id="1572857"/>
    <lineage>
        <taxon>Bacteria</taxon>
        <taxon>Bacillati</taxon>
        <taxon>Bacillota</taxon>
        <taxon>Bacilli</taxon>
        <taxon>Bacillales</taxon>
        <taxon>Paenibacillaceae</taxon>
        <taxon>Fontibacillus</taxon>
    </lineage>
</organism>
<dbReference type="EC" id="2.7.13.3" evidence="3"/>
<dbReference type="Gene3D" id="1.10.287.130">
    <property type="match status" value="1"/>
</dbReference>
<feature type="domain" description="PAS" evidence="16">
    <location>
        <begin position="410"/>
        <end position="455"/>
    </location>
</feature>
<accession>A0A7W3SS38</accession>
<dbReference type="InterPro" id="IPR000014">
    <property type="entry name" value="PAS"/>
</dbReference>
<dbReference type="Proteomes" id="UP000567067">
    <property type="component" value="Unassembled WGS sequence"/>
</dbReference>
<dbReference type="FunFam" id="1.10.287.130:FF:000002">
    <property type="entry name" value="Two-component osmosensing histidine kinase"/>
    <property type="match status" value="1"/>
</dbReference>
<dbReference type="InterPro" id="IPR013656">
    <property type="entry name" value="PAS_4"/>
</dbReference>
<keyword evidence="7" id="KW-0418">Kinase</keyword>
<dbReference type="SMART" id="SM00086">
    <property type="entry name" value="PAC"/>
    <property type="match status" value="4"/>
</dbReference>
<dbReference type="InterPro" id="IPR013655">
    <property type="entry name" value="PAS_fold_3"/>
</dbReference>
<dbReference type="CDD" id="cd00130">
    <property type="entry name" value="PAS"/>
    <property type="match status" value="4"/>
</dbReference>
<dbReference type="InterPro" id="IPR001610">
    <property type="entry name" value="PAC"/>
</dbReference>
<dbReference type="InterPro" id="IPR013767">
    <property type="entry name" value="PAS_fold"/>
</dbReference>
<feature type="domain" description="Histidine kinase" evidence="14">
    <location>
        <begin position="547"/>
        <end position="769"/>
    </location>
</feature>
<dbReference type="InterPro" id="IPR005467">
    <property type="entry name" value="His_kinase_dom"/>
</dbReference>
<evidence type="ECO:0000256" key="12">
    <source>
        <dbReference type="ARBA" id="ARBA00074306"/>
    </source>
</evidence>
<dbReference type="PRINTS" id="PR00344">
    <property type="entry name" value="BCTRLSENSOR"/>
</dbReference>
<feature type="domain" description="PAC" evidence="17">
    <location>
        <begin position="482"/>
        <end position="533"/>
    </location>
</feature>
<dbReference type="SUPFAM" id="SSF47384">
    <property type="entry name" value="Homodimeric domain of signal transducing histidine kinase"/>
    <property type="match status" value="1"/>
</dbReference>
<dbReference type="GO" id="GO:0000155">
    <property type="term" value="F:phosphorelay sensor kinase activity"/>
    <property type="evidence" value="ECO:0007669"/>
    <property type="project" value="InterPro"/>
</dbReference>
<dbReference type="GO" id="GO:0005524">
    <property type="term" value="F:ATP binding"/>
    <property type="evidence" value="ECO:0007669"/>
    <property type="project" value="UniProtKB-KW"/>
</dbReference>
<dbReference type="SMART" id="SM00387">
    <property type="entry name" value="HATPase_c"/>
    <property type="match status" value="1"/>
</dbReference>
<dbReference type="Pfam" id="PF02518">
    <property type="entry name" value="HATPase_c"/>
    <property type="match status" value="1"/>
</dbReference>
<evidence type="ECO:0000256" key="13">
    <source>
        <dbReference type="PROSITE-ProRule" id="PRU00169"/>
    </source>
</evidence>
<evidence type="ECO:0000259" key="14">
    <source>
        <dbReference type="PROSITE" id="PS50109"/>
    </source>
</evidence>
<keyword evidence="6" id="KW-0547">Nucleotide-binding</keyword>
<comment type="caution">
    <text evidence="18">The sequence shown here is derived from an EMBL/GenBank/DDBJ whole genome shotgun (WGS) entry which is preliminary data.</text>
</comment>
<keyword evidence="5" id="KW-0808">Transferase</keyword>
<name>A0A7W3SS38_9BACL</name>
<evidence type="ECO:0000259" key="15">
    <source>
        <dbReference type="PROSITE" id="PS50110"/>
    </source>
</evidence>
<dbReference type="AlphaFoldDB" id="A0A7W3SS38"/>
<dbReference type="CDD" id="cd16922">
    <property type="entry name" value="HATPase_EvgS-ArcB-TorS-like"/>
    <property type="match status" value="1"/>
</dbReference>
<feature type="domain" description="PAS" evidence="16">
    <location>
        <begin position="168"/>
        <end position="222"/>
    </location>
</feature>
<dbReference type="CDD" id="cd17546">
    <property type="entry name" value="REC_hyHK_CKI1_RcsC-like"/>
    <property type="match status" value="1"/>
</dbReference>
<dbReference type="InterPro" id="IPR035965">
    <property type="entry name" value="PAS-like_dom_sf"/>
</dbReference>